<organism evidence="1 2">
    <name type="scientific">Dendrothele bispora (strain CBS 962.96)</name>
    <dbReference type="NCBI Taxonomy" id="1314807"/>
    <lineage>
        <taxon>Eukaryota</taxon>
        <taxon>Fungi</taxon>
        <taxon>Dikarya</taxon>
        <taxon>Basidiomycota</taxon>
        <taxon>Agaricomycotina</taxon>
        <taxon>Agaricomycetes</taxon>
        <taxon>Agaricomycetidae</taxon>
        <taxon>Agaricales</taxon>
        <taxon>Agaricales incertae sedis</taxon>
        <taxon>Dendrothele</taxon>
    </lineage>
</organism>
<dbReference type="AlphaFoldDB" id="A0A4S8L8Z4"/>
<gene>
    <name evidence="1" type="ORF">K435DRAFT_806220</name>
</gene>
<dbReference type="OrthoDB" id="3198848at2759"/>
<proteinExistence type="predicted"/>
<accession>A0A4S8L8Z4</accession>
<keyword evidence="2" id="KW-1185">Reference proteome</keyword>
<dbReference type="EMBL" id="ML179568">
    <property type="protein sequence ID" value="THU85040.1"/>
    <property type="molecule type" value="Genomic_DNA"/>
</dbReference>
<evidence type="ECO:0000313" key="2">
    <source>
        <dbReference type="Proteomes" id="UP000297245"/>
    </source>
</evidence>
<sequence>MSTVPDIITYRLDGDLVYVKPSLDYNEAIALAIKEFPHALAGIPHNRIRFSILAVVKSGRERKDRMDRTRVRISESAWAKTLEKMVKCEIVELEVIPEIEGVAGRGAKGTKDLKETGLEKGVDPSAPPGYTSYEMLQTPSYARGSTSSLSANLARRLSGFWKDLKF</sequence>
<name>A0A4S8L8Z4_DENBC</name>
<protein>
    <submittedName>
        <fullName evidence="1">Uncharacterized protein</fullName>
    </submittedName>
</protein>
<reference evidence="1 2" key="1">
    <citation type="journal article" date="2019" name="Nat. Ecol. Evol.">
        <title>Megaphylogeny resolves global patterns of mushroom evolution.</title>
        <authorList>
            <person name="Varga T."/>
            <person name="Krizsan K."/>
            <person name="Foldi C."/>
            <person name="Dima B."/>
            <person name="Sanchez-Garcia M."/>
            <person name="Sanchez-Ramirez S."/>
            <person name="Szollosi G.J."/>
            <person name="Szarkandi J.G."/>
            <person name="Papp V."/>
            <person name="Albert L."/>
            <person name="Andreopoulos W."/>
            <person name="Angelini C."/>
            <person name="Antonin V."/>
            <person name="Barry K.W."/>
            <person name="Bougher N.L."/>
            <person name="Buchanan P."/>
            <person name="Buyck B."/>
            <person name="Bense V."/>
            <person name="Catcheside P."/>
            <person name="Chovatia M."/>
            <person name="Cooper J."/>
            <person name="Damon W."/>
            <person name="Desjardin D."/>
            <person name="Finy P."/>
            <person name="Geml J."/>
            <person name="Haridas S."/>
            <person name="Hughes K."/>
            <person name="Justo A."/>
            <person name="Karasinski D."/>
            <person name="Kautmanova I."/>
            <person name="Kiss B."/>
            <person name="Kocsube S."/>
            <person name="Kotiranta H."/>
            <person name="LaButti K.M."/>
            <person name="Lechner B.E."/>
            <person name="Liimatainen K."/>
            <person name="Lipzen A."/>
            <person name="Lukacs Z."/>
            <person name="Mihaltcheva S."/>
            <person name="Morgado L.N."/>
            <person name="Niskanen T."/>
            <person name="Noordeloos M.E."/>
            <person name="Ohm R.A."/>
            <person name="Ortiz-Santana B."/>
            <person name="Ovrebo C."/>
            <person name="Racz N."/>
            <person name="Riley R."/>
            <person name="Savchenko A."/>
            <person name="Shiryaev A."/>
            <person name="Soop K."/>
            <person name="Spirin V."/>
            <person name="Szebenyi C."/>
            <person name="Tomsovsky M."/>
            <person name="Tulloss R.E."/>
            <person name="Uehling J."/>
            <person name="Grigoriev I.V."/>
            <person name="Vagvolgyi C."/>
            <person name="Papp T."/>
            <person name="Martin F.M."/>
            <person name="Miettinen O."/>
            <person name="Hibbett D.S."/>
            <person name="Nagy L.G."/>
        </authorList>
    </citation>
    <scope>NUCLEOTIDE SEQUENCE [LARGE SCALE GENOMIC DNA]</scope>
    <source>
        <strain evidence="1 2">CBS 962.96</strain>
    </source>
</reference>
<dbReference type="Proteomes" id="UP000297245">
    <property type="component" value="Unassembled WGS sequence"/>
</dbReference>
<evidence type="ECO:0000313" key="1">
    <source>
        <dbReference type="EMBL" id="THU85040.1"/>
    </source>
</evidence>